<name>A0A8H5APH1_FUSOX</name>
<evidence type="ECO:0000259" key="1">
    <source>
        <dbReference type="Pfam" id="PF06985"/>
    </source>
</evidence>
<accession>A0A8H5APH1</accession>
<sequence length="931" mass="104690">MTVLSDLPDETLERILEFVTSNQCLEPPIERLALHLLRNPDLRRHVERLDLGYLRPLHDHDPDSADLSPESLAALADAAEKDLNVYKSFLHLPCIQTLCTYGLFDNLDNESESDDNELPLTHLVDYVLPFPVSTSPIIELTIVGCLRSGVPDFITACRSLRKLNVRVDFGLGIYGMLDQKELAEAVIKHKDSLEDLDLDISVMNFPNPDPVLEETYSQLSRIRTLAVHIAEFFKGAWSKGVEDCIKFFLDRIPQNIQVLKPRSHRFIESWPLPGGSRLWKTSPENLGTHQNEREVLFLLHVDFPSDTDISLGDTHPEPFTRTRPFPDVGEDEMVIAAVEIGTGMFDGEFANCIGFHNGAYRHPRHRSLMIRGLQLCAPERSHSAAWERARQVKEQAESDVQSDCIVSGSSSSDGYAALSYIWGCRLPSTQLKTSKEQELRKPRSLSAPGIILSDTITDAMEFCRQIDLRFLWVDQLCIPQRPGLVDPEIHHMESIYSGATCTLVALSGTTFADPLPGVRPGISHPESQHQAIVDGLWLMTCYPSLFTEIESSVWFSCGLTFQEAAFSKRICFFATSQTFFLCRETMYCEESVWEVPDGDSMAAWANTKTIEAGRIKDLMILRNSNESYPEGGNYRSAEEYTKLTLGYPQDILNAWVAVIQWMEEDKKWGSAYCLGLLLDHFGFGLGWQPLHGLDPDPVNQRAGFPSWSCSSFLGPVEWCLEVPSSTRTSGEGRESVWSRSGIIQETDIDITLRERYNRYLSPVRMSQSPFAPQNPILEFKTSAAYITVARKPDGRIVLPTFDIIGNGGYSVGSLQCDPGWRDKQPDRLEFIVFATAKLTDPQPPQYSGYPAGCGTSRYNAKMSGRLFSDQYSYEAAVSRWQDLCSKERSVLDLMCISRGSDGLARRVQVCHGISLDQWLTLEPKEVFVRLG</sequence>
<dbReference type="Pfam" id="PF06985">
    <property type="entry name" value="HET"/>
    <property type="match status" value="1"/>
</dbReference>
<dbReference type="EMBL" id="JAAFOW010000050">
    <property type="protein sequence ID" value="KAF5268767.1"/>
    <property type="molecule type" value="Genomic_DNA"/>
</dbReference>
<evidence type="ECO:0000313" key="3">
    <source>
        <dbReference type="Proteomes" id="UP000558688"/>
    </source>
</evidence>
<dbReference type="InterPro" id="IPR010730">
    <property type="entry name" value="HET"/>
</dbReference>
<organism evidence="2 3">
    <name type="scientific">Fusarium oxysporum</name>
    <name type="common">Fusarium vascular wilt</name>
    <dbReference type="NCBI Taxonomy" id="5507"/>
    <lineage>
        <taxon>Eukaryota</taxon>
        <taxon>Fungi</taxon>
        <taxon>Dikarya</taxon>
        <taxon>Ascomycota</taxon>
        <taxon>Pezizomycotina</taxon>
        <taxon>Sordariomycetes</taxon>
        <taxon>Hypocreomycetidae</taxon>
        <taxon>Hypocreales</taxon>
        <taxon>Nectriaceae</taxon>
        <taxon>Fusarium</taxon>
        <taxon>Fusarium oxysporum species complex</taxon>
    </lineage>
</organism>
<proteinExistence type="predicted"/>
<evidence type="ECO:0000313" key="2">
    <source>
        <dbReference type="EMBL" id="KAF5268767.1"/>
    </source>
</evidence>
<dbReference type="Proteomes" id="UP000558688">
    <property type="component" value="Unassembled WGS sequence"/>
</dbReference>
<dbReference type="PANTHER" id="PTHR33112:SF16">
    <property type="entry name" value="HETEROKARYON INCOMPATIBILITY DOMAIN-CONTAINING PROTEIN"/>
    <property type="match status" value="1"/>
</dbReference>
<comment type="caution">
    <text evidence="2">The sequence shown here is derived from an EMBL/GenBank/DDBJ whole genome shotgun (WGS) entry which is preliminary data.</text>
</comment>
<gene>
    <name evidence="2" type="ORF">FOXYS1_339</name>
</gene>
<protein>
    <recommendedName>
        <fullName evidence="1">Heterokaryon incompatibility domain-containing protein</fullName>
    </recommendedName>
</protein>
<reference evidence="2" key="1">
    <citation type="submission" date="2020-02" db="EMBL/GenBank/DDBJ databases">
        <title>Identification and distribution of gene clusters putatively required for synthesis of sphingolipid metabolism inhibitors in phylogenetically diverse species of the filamentous fungus Fusarium.</title>
        <authorList>
            <person name="Kim H.-S."/>
            <person name="Busman M."/>
            <person name="Brown D.W."/>
            <person name="Divon H."/>
            <person name="Uhlig S."/>
            <person name="Proctor R.H."/>
        </authorList>
    </citation>
    <scope>NUCLEOTIDE SEQUENCE [LARGE SCALE GENOMIC DNA]</scope>
    <source>
        <strain evidence="2">NRRL 39464</strain>
    </source>
</reference>
<dbReference type="PANTHER" id="PTHR33112">
    <property type="entry name" value="DOMAIN PROTEIN, PUTATIVE-RELATED"/>
    <property type="match status" value="1"/>
</dbReference>
<dbReference type="AlphaFoldDB" id="A0A8H5APH1"/>
<feature type="domain" description="Heterokaryon incompatibility" evidence="1">
    <location>
        <begin position="415"/>
        <end position="563"/>
    </location>
</feature>